<organism evidence="1 2">
    <name type="scientific">Parasporobacterium paucivorans DSM 15970</name>
    <dbReference type="NCBI Taxonomy" id="1122934"/>
    <lineage>
        <taxon>Bacteria</taxon>
        <taxon>Bacillati</taxon>
        <taxon>Bacillota</taxon>
        <taxon>Clostridia</taxon>
        <taxon>Lachnospirales</taxon>
        <taxon>Lachnospiraceae</taxon>
        <taxon>Parasporobacterium</taxon>
    </lineage>
</organism>
<name>A0A1M6I8G8_9FIRM</name>
<proteinExistence type="predicted"/>
<dbReference type="STRING" id="1122934.SAMN02745691_01710"/>
<evidence type="ECO:0000313" key="2">
    <source>
        <dbReference type="Proteomes" id="UP000184342"/>
    </source>
</evidence>
<reference evidence="1 2" key="1">
    <citation type="submission" date="2016-11" db="EMBL/GenBank/DDBJ databases">
        <authorList>
            <person name="Jaros S."/>
            <person name="Januszkiewicz K."/>
            <person name="Wedrychowicz H."/>
        </authorList>
    </citation>
    <scope>NUCLEOTIDE SEQUENCE [LARGE SCALE GENOMIC DNA]</scope>
    <source>
        <strain evidence="1 2">DSM 15970</strain>
    </source>
</reference>
<dbReference type="RefSeq" id="WP_073994003.1">
    <property type="nucleotide sequence ID" value="NZ_FQYT01000017.1"/>
</dbReference>
<keyword evidence="1" id="KW-0282">Flagellum</keyword>
<dbReference type="AlphaFoldDB" id="A0A1M6I8G8"/>
<keyword evidence="2" id="KW-1185">Reference proteome</keyword>
<dbReference type="InterPro" id="IPR013367">
    <property type="entry name" value="Flagellar_put"/>
</dbReference>
<accession>A0A1M6I8G8</accession>
<dbReference type="NCBIfam" id="TIGR02530">
    <property type="entry name" value="flg_new"/>
    <property type="match status" value="1"/>
</dbReference>
<dbReference type="OrthoDB" id="165650at2"/>
<evidence type="ECO:0000313" key="1">
    <source>
        <dbReference type="EMBL" id="SHJ30676.1"/>
    </source>
</evidence>
<dbReference type="Pfam" id="PF12611">
    <property type="entry name" value="Flagellar_put"/>
    <property type="match status" value="1"/>
</dbReference>
<keyword evidence="1" id="KW-0969">Cilium</keyword>
<dbReference type="EMBL" id="FQYT01000017">
    <property type="protein sequence ID" value="SHJ30676.1"/>
    <property type="molecule type" value="Genomic_DNA"/>
</dbReference>
<keyword evidence="1" id="KW-0966">Cell projection</keyword>
<gene>
    <name evidence="1" type="ORF">SAMN02745691_01710</name>
</gene>
<dbReference type="Proteomes" id="UP000184342">
    <property type="component" value="Unassembled WGS sequence"/>
</dbReference>
<protein>
    <submittedName>
        <fullName evidence="1">Flagellar operon protein</fullName>
    </submittedName>
</protein>
<sequence>MIRNINPVNSAGQLQREIATNRAGQNFADILKGKLDEASGLQFSRHAAQRVEQRGMEITDSLLWNLSGAVEKARSKGARDVAVIGDSGAFIVNVPNNVVVTAMDREEMKDNIFTNIDSAVII</sequence>